<organism evidence="4 5">
    <name type="scientific">Skermanella aerolata</name>
    <dbReference type="NCBI Taxonomy" id="393310"/>
    <lineage>
        <taxon>Bacteria</taxon>
        <taxon>Pseudomonadati</taxon>
        <taxon>Pseudomonadota</taxon>
        <taxon>Alphaproteobacteria</taxon>
        <taxon>Rhodospirillales</taxon>
        <taxon>Azospirillaceae</taxon>
        <taxon>Skermanella</taxon>
    </lineage>
</organism>
<evidence type="ECO:0000256" key="1">
    <source>
        <dbReference type="PROSITE-ProRule" id="PRU00169"/>
    </source>
</evidence>
<name>A0A512DRN4_9PROT</name>
<dbReference type="InterPro" id="IPR001789">
    <property type="entry name" value="Sig_transdc_resp-reg_receiver"/>
</dbReference>
<evidence type="ECO:0000259" key="3">
    <source>
        <dbReference type="PROSITE" id="PS50110"/>
    </source>
</evidence>
<gene>
    <name evidence="4" type="ORF">SAE02_33000</name>
</gene>
<dbReference type="Gene3D" id="3.40.50.2300">
    <property type="match status" value="1"/>
</dbReference>
<protein>
    <recommendedName>
        <fullName evidence="3">Response regulatory domain-containing protein</fullName>
    </recommendedName>
</protein>
<sequence length="118" mass="12969">MRILIVEDEMIVAWDIQSTLENAGHIVVGIAMSFSEASRMIEDSCPELALVNINLKEGKGAGIDFARDLLDHCAVPSLFVSGQIKEARENKDVAHRLINGEDPEPVPPGLELFRNTDN</sequence>
<evidence type="ECO:0000313" key="4">
    <source>
        <dbReference type="EMBL" id="GEO39152.1"/>
    </source>
</evidence>
<dbReference type="RefSeq" id="WP_052831852.1">
    <property type="nucleotide sequence ID" value="NZ_BJYZ01000014.1"/>
</dbReference>
<evidence type="ECO:0000313" key="5">
    <source>
        <dbReference type="Proteomes" id="UP000321523"/>
    </source>
</evidence>
<accession>A0A512DRN4</accession>
<proteinExistence type="predicted"/>
<dbReference type="Proteomes" id="UP000321523">
    <property type="component" value="Unassembled WGS sequence"/>
</dbReference>
<comment type="caution">
    <text evidence="4">The sequence shown here is derived from an EMBL/GenBank/DDBJ whole genome shotgun (WGS) entry which is preliminary data.</text>
</comment>
<reference evidence="4 5" key="1">
    <citation type="submission" date="2019-07" db="EMBL/GenBank/DDBJ databases">
        <title>Whole genome shotgun sequence of Skermanella aerolata NBRC 106429.</title>
        <authorList>
            <person name="Hosoyama A."/>
            <person name="Uohara A."/>
            <person name="Ohji S."/>
            <person name="Ichikawa N."/>
        </authorList>
    </citation>
    <scope>NUCLEOTIDE SEQUENCE [LARGE SCALE GENOMIC DNA]</scope>
    <source>
        <strain evidence="4 5">NBRC 106429</strain>
    </source>
</reference>
<dbReference type="EMBL" id="BJYZ01000014">
    <property type="protein sequence ID" value="GEO39152.1"/>
    <property type="molecule type" value="Genomic_DNA"/>
</dbReference>
<dbReference type="SUPFAM" id="SSF52172">
    <property type="entry name" value="CheY-like"/>
    <property type="match status" value="1"/>
</dbReference>
<feature type="region of interest" description="Disordered" evidence="2">
    <location>
        <begin position="95"/>
        <end position="118"/>
    </location>
</feature>
<evidence type="ECO:0000256" key="2">
    <source>
        <dbReference type="SAM" id="MobiDB-lite"/>
    </source>
</evidence>
<dbReference type="AlphaFoldDB" id="A0A512DRN4"/>
<keyword evidence="5" id="KW-1185">Reference proteome</keyword>
<dbReference type="PROSITE" id="PS50110">
    <property type="entry name" value="RESPONSE_REGULATORY"/>
    <property type="match status" value="1"/>
</dbReference>
<dbReference type="GO" id="GO:0000160">
    <property type="term" value="P:phosphorelay signal transduction system"/>
    <property type="evidence" value="ECO:0007669"/>
    <property type="project" value="InterPro"/>
</dbReference>
<feature type="domain" description="Response regulatory" evidence="3">
    <location>
        <begin position="2"/>
        <end position="118"/>
    </location>
</feature>
<comment type="caution">
    <text evidence="1">Lacks conserved residue(s) required for the propagation of feature annotation.</text>
</comment>
<dbReference type="InterPro" id="IPR011006">
    <property type="entry name" value="CheY-like_superfamily"/>
</dbReference>
<dbReference type="OrthoDB" id="7060229at2"/>